<dbReference type="OrthoDB" id="778454at2759"/>
<dbReference type="InterPro" id="IPR021109">
    <property type="entry name" value="Peptidase_aspartic_dom_sf"/>
</dbReference>
<dbReference type="AlphaFoldDB" id="A0A1Q3AQI0"/>
<accession>A0A1Q3AQI0</accession>
<dbReference type="InParanoid" id="A0A1Q3AQI0"/>
<comment type="caution">
    <text evidence="2">The sequence shown here is derived from an EMBL/GenBank/DDBJ whole genome shotgun (WGS) entry which is preliminary data.</text>
</comment>
<feature type="non-terminal residue" evidence="2">
    <location>
        <position position="422"/>
    </location>
</feature>
<feature type="region of interest" description="Disordered" evidence="1">
    <location>
        <begin position="146"/>
        <end position="198"/>
    </location>
</feature>
<dbReference type="SUPFAM" id="SSF50630">
    <property type="entry name" value="Acid proteases"/>
    <property type="match status" value="1"/>
</dbReference>
<dbReference type="PANTHER" id="PTHR33067:SF32">
    <property type="entry name" value="ASPARTIC PEPTIDASE DDI1-TYPE DOMAIN-CONTAINING PROTEIN"/>
    <property type="match status" value="1"/>
</dbReference>
<sequence>FHESWERLKDLIRKCPHHAVLKWQLVQCFYDGLTAQNRQMVDASCGGTFMHKSEDEAWQLFESLSENSLHHLSSRIESSAMGTQKKEAIYEVSQFVTINAKVDILSQKLDKALTIGMLPTQSTQTSIAHEACTLCASPTHYKRTQETISNPNPIHEKCPEESVSSESGEKETVDQSEMEFTKASTSKESEQKGKEKDITFATPKAPFPECLRSPSLVPPFGKKLARMDEMMELFKQVQINIPLLDAIRQVPAYAKFLKLCTMKRKLKMYIPKTVHLTEQVSAMLSNKLPPKLKDPGAPLISCKIGNLQIERALFDLGASVNILPSLVYDHFGFGELKPAEVTLQLANRSLKISKGFIEDILVKVDELYFPVDFLVLDMETPAIGKPHSIILGRPFLATANACINCRFGAMDISFGNKKLRIN</sequence>
<feature type="compositionally biased region" description="Basic and acidic residues" evidence="1">
    <location>
        <begin position="185"/>
        <end position="198"/>
    </location>
</feature>
<proteinExistence type="predicted"/>
<evidence type="ECO:0000313" key="3">
    <source>
        <dbReference type="Proteomes" id="UP000187406"/>
    </source>
</evidence>
<reference evidence="3" key="1">
    <citation type="submission" date="2016-04" db="EMBL/GenBank/DDBJ databases">
        <title>Cephalotus genome sequencing.</title>
        <authorList>
            <person name="Fukushima K."/>
            <person name="Hasebe M."/>
            <person name="Fang X."/>
        </authorList>
    </citation>
    <scope>NUCLEOTIDE SEQUENCE [LARGE SCALE GENOMIC DNA]</scope>
    <source>
        <strain evidence="3">cv. St1</strain>
    </source>
</reference>
<feature type="non-terminal residue" evidence="2">
    <location>
        <position position="1"/>
    </location>
</feature>
<evidence type="ECO:0008006" key="4">
    <source>
        <dbReference type="Google" id="ProtNLM"/>
    </source>
</evidence>
<evidence type="ECO:0000313" key="2">
    <source>
        <dbReference type="EMBL" id="GAV57813.1"/>
    </source>
</evidence>
<protein>
    <recommendedName>
        <fullName evidence="4">Gag-asp_proteas domain-containing protein</fullName>
    </recommendedName>
</protein>
<dbReference type="PANTHER" id="PTHR33067">
    <property type="entry name" value="RNA-DIRECTED DNA POLYMERASE-RELATED"/>
    <property type="match status" value="1"/>
</dbReference>
<name>A0A1Q3AQI0_CEPFO</name>
<dbReference type="CDD" id="cd00303">
    <property type="entry name" value="retropepsin_like"/>
    <property type="match status" value="1"/>
</dbReference>
<organism evidence="2 3">
    <name type="scientific">Cephalotus follicularis</name>
    <name type="common">Albany pitcher plant</name>
    <dbReference type="NCBI Taxonomy" id="3775"/>
    <lineage>
        <taxon>Eukaryota</taxon>
        <taxon>Viridiplantae</taxon>
        <taxon>Streptophyta</taxon>
        <taxon>Embryophyta</taxon>
        <taxon>Tracheophyta</taxon>
        <taxon>Spermatophyta</taxon>
        <taxon>Magnoliopsida</taxon>
        <taxon>eudicotyledons</taxon>
        <taxon>Gunneridae</taxon>
        <taxon>Pentapetalae</taxon>
        <taxon>rosids</taxon>
        <taxon>fabids</taxon>
        <taxon>Oxalidales</taxon>
        <taxon>Cephalotaceae</taxon>
        <taxon>Cephalotus</taxon>
    </lineage>
</organism>
<dbReference type="EMBL" id="BDDD01000042">
    <property type="protein sequence ID" value="GAV57813.1"/>
    <property type="molecule type" value="Genomic_DNA"/>
</dbReference>
<dbReference type="Proteomes" id="UP000187406">
    <property type="component" value="Unassembled WGS sequence"/>
</dbReference>
<gene>
    <name evidence="2" type="ORF">CFOL_v3_01349</name>
</gene>
<dbReference type="Gene3D" id="2.40.70.10">
    <property type="entry name" value="Acid Proteases"/>
    <property type="match status" value="1"/>
</dbReference>
<keyword evidence="3" id="KW-1185">Reference proteome</keyword>
<evidence type="ECO:0000256" key="1">
    <source>
        <dbReference type="SAM" id="MobiDB-lite"/>
    </source>
</evidence>